<comment type="caution">
    <text evidence="1">The sequence shown here is derived from an EMBL/GenBank/DDBJ whole genome shotgun (WGS) entry which is preliminary data.</text>
</comment>
<gene>
    <name evidence="1" type="ORF">Krac_9930</name>
</gene>
<organism evidence="1 2">
    <name type="scientific">Ktedonobacter racemifer DSM 44963</name>
    <dbReference type="NCBI Taxonomy" id="485913"/>
    <lineage>
        <taxon>Bacteria</taxon>
        <taxon>Bacillati</taxon>
        <taxon>Chloroflexota</taxon>
        <taxon>Ktedonobacteria</taxon>
        <taxon>Ktedonobacterales</taxon>
        <taxon>Ktedonobacteraceae</taxon>
        <taxon>Ktedonobacter</taxon>
    </lineage>
</organism>
<keyword evidence="2" id="KW-1185">Reference proteome</keyword>
<name>D6TE87_KTERA</name>
<proteinExistence type="predicted"/>
<sequence length="77" mass="8410">MASTKGRWGKADDAWLPSLCQRDQLIEAAYMADRSTQSKACGCSCNTLVIEHAQLYRDGIDCQLCVEDVCEAVGLPV</sequence>
<dbReference type="EMBL" id="ADVG01000001">
    <property type="protein sequence ID" value="EFH88460.1"/>
    <property type="molecule type" value="Genomic_DNA"/>
</dbReference>
<accession>D6TE87</accession>
<dbReference type="Proteomes" id="UP000004508">
    <property type="component" value="Unassembled WGS sequence"/>
</dbReference>
<evidence type="ECO:0000313" key="2">
    <source>
        <dbReference type="Proteomes" id="UP000004508"/>
    </source>
</evidence>
<protein>
    <submittedName>
        <fullName evidence="1">Uncharacterized protein</fullName>
    </submittedName>
</protein>
<reference evidence="1 2" key="1">
    <citation type="journal article" date="2011" name="Stand. Genomic Sci.">
        <title>Non-contiguous finished genome sequence and contextual data of the filamentous soil bacterium Ktedonobacter racemifer type strain (SOSP1-21).</title>
        <authorList>
            <person name="Chang Y.J."/>
            <person name="Land M."/>
            <person name="Hauser L."/>
            <person name="Chertkov O."/>
            <person name="Del Rio T.G."/>
            <person name="Nolan M."/>
            <person name="Copeland A."/>
            <person name="Tice H."/>
            <person name="Cheng J.F."/>
            <person name="Lucas S."/>
            <person name="Han C."/>
            <person name="Goodwin L."/>
            <person name="Pitluck S."/>
            <person name="Ivanova N."/>
            <person name="Ovchinikova G."/>
            <person name="Pati A."/>
            <person name="Chen A."/>
            <person name="Palaniappan K."/>
            <person name="Mavromatis K."/>
            <person name="Liolios K."/>
            <person name="Brettin T."/>
            <person name="Fiebig A."/>
            <person name="Rohde M."/>
            <person name="Abt B."/>
            <person name="Goker M."/>
            <person name="Detter J.C."/>
            <person name="Woyke T."/>
            <person name="Bristow J."/>
            <person name="Eisen J.A."/>
            <person name="Markowitz V."/>
            <person name="Hugenholtz P."/>
            <person name="Kyrpides N.C."/>
            <person name="Klenk H.P."/>
            <person name="Lapidus A."/>
        </authorList>
    </citation>
    <scope>NUCLEOTIDE SEQUENCE [LARGE SCALE GENOMIC DNA]</scope>
    <source>
        <strain evidence="2">DSM 44963</strain>
    </source>
</reference>
<dbReference type="InParanoid" id="D6TE87"/>
<evidence type="ECO:0000313" key="1">
    <source>
        <dbReference type="EMBL" id="EFH88460.1"/>
    </source>
</evidence>
<dbReference type="AlphaFoldDB" id="D6TE87"/>